<dbReference type="Gene3D" id="3.40.50.720">
    <property type="entry name" value="NAD(P)-binding Rossmann-like Domain"/>
    <property type="match status" value="1"/>
</dbReference>
<dbReference type="InterPro" id="IPR001509">
    <property type="entry name" value="Epimerase_deHydtase"/>
</dbReference>
<reference evidence="3" key="2">
    <citation type="submission" date="2021-04" db="EMBL/GenBank/DDBJ databases">
        <authorList>
            <person name="Gilroy R."/>
        </authorList>
    </citation>
    <scope>NUCLEOTIDE SEQUENCE</scope>
    <source>
        <strain evidence="3">ChiSxjej5B17-1746</strain>
    </source>
</reference>
<feature type="domain" description="NAD-dependent epimerase/dehydratase" evidence="2">
    <location>
        <begin position="4"/>
        <end position="227"/>
    </location>
</feature>
<protein>
    <submittedName>
        <fullName evidence="3">NAD-dependent epimerase/dehydratase family protein</fullName>
    </submittedName>
</protein>
<name>A0A9D1U814_9BACT</name>
<dbReference type="InterPro" id="IPR036291">
    <property type="entry name" value="NAD(P)-bd_dom_sf"/>
</dbReference>
<evidence type="ECO:0000313" key="4">
    <source>
        <dbReference type="Proteomes" id="UP000824264"/>
    </source>
</evidence>
<dbReference type="AlphaFoldDB" id="A0A9D1U814"/>
<sequence>MATALITGAGGFTGYHLIRELADHGYEPVGMGRGPCPSALSGIRYEQIDLLDADRLGGVIRTIRPSAVFHLAGMSHVTQGTPEAVYTANIVASRNLLAALADGDAAPDFVLLASTANLYGNKGGTLDESTPPEPLNDYAVSKLAMEYMAAIWKGRLPLTVVRPFNYTGAGQSEAFLIPKLVRHFKERLPVIELGNTHVVRDFSDVRDVVSLYVRLAEVRAPWGPYNVCSGTGHALSGILHMLTELTGHELEVRVNPAFVRRNEVHTLIGSRARLESRTGPFEPIPLRETLRWMLEA</sequence>
<dbReference type="SUPFAM" id="SSF51735">
    <property type="entry name" value="NAD(P)-binding Rossmann-fold domains"/>
    <property type="match status" value="1"/>
</dbReference>
<evidence type="ECO:0000259" key="2">
    <source>
        <dbReference type="Pfam" id="PF01370"/>
    </source>
</evidence>
<evidence type="ECO:0000256" key="1">
    <source>
        <dbReference type="ARBA" id="ARBA00007637"/>
    </source>
</evidence>
<dbReference type="Gene3D" id="3.90.25.10">
    <property type="entry name" value="UDP-galactose 4-epimerase, domain 1"/>
    <property type="match status" value="1"/>
</dbReference>
<reference evidence="3" key="1">
    <citation type="journal article" date="2021" name="PeerJ">
        <title>Extensive microbial diversity within the chicken gut microbiome revealed by metagenomics and culture.</title>
        <authorList>
            <person name="Gilroy R."/>
            <person name="Ravi A."/>
            <person name="Getino M."/>
            <person name="Pursley I."/>
            <person name="Horton D.L."/>
            <person name="Alikhan N.F."/>
            <person name="Baker D."/>
            <person name="Gharbi K."/>
            <person name="Hall N."/>
            <person name="Watson M."/>
            <person name="Adriaenssens E.M."/>
            <person name="Foster-Nyarko E."/>
            <person name="Jarju S."/>
            <person name="Secka A."/>
            <person name="Antonio M."/>
            <person name="Oren A."/>
            <person name="Chaudhuri R.R."/>
            <person name="La Ragione R."/>
            <person name="Hildebrand F."/>
            <person name="Pallen M.J."/>
        </authorList>
    </citation>
    <scope>NUCLEOTIDE SEQUENCE</scope>
    <source>
        <strain evidence="3">ChiSxjej5B17-1746</strain>
    </source>
</reference>
<accession>A0A9D1U814</accession>
<evidence type="ECO:0000313" key="3">
    <source>
        <dbReference type="EMBL" id="HIW77623.1"/>
    </source>
</evidence>
<organism evidence="3 4">
    <name type="scientific">Candidatus Bilophila faecipullorum</name>
    <dbReference type="NCBI Taxonomy" id="2838482"/>
    <lineage>
        <taxon>Bacteria</taxon>
        <taxon>Pseudomonadati</taxon>
        <taxon>Thermodesulfobacteriota</taxon>
        <taxon>Desulfovibrionia</taxon>
        <taxon>Desulfovibrionales</taxon>
        <taxon>Desulfovibrionaceae</taxon>
        <taxon>Bilophila</taxon>
    </lineage>
</organism>
<dbReference type="Pfam" id="PF01370">
    <property type="entry name" value="Epimerase"/>
    <property type="match status" value="1"/>
</dbReference>
<dbReference type="EMBL" id="DXGI01000018">
    <property type="protein sequence ID" value="HIW77623.1"/>
    <property type="molecule type" value="Genomic_DNA"/>
</dbReference>
<proteinExistence type="inferred from homology"/>
<comment type="similarity">
    <text evidence="1">Belongs to the NAD(P)-dependent epimerase/dehydratase family.</text>
</comment>
<gene>
    <name evidence="3" type="ORF">H9874_00550</name>
</gene>
<comment type="caution">
    <text evidence="3">The sequence shown here is derived from an EMBL/GenBank/DDBJ whole genome shotgun (WGS) entry which is preliminary data.</text>
</comment>
<dbReference type="Proteomes" id="UP000824264">
    <property type="component" value="Unassembled WGS sequence"/>
</dbReference>
<dbReference type="PANTHER" id="PTHR43000">
    <property type="entry name" value="DTDP-D-GLUCOSE 4,6-DEHYDRATASE-RELATED"/>
    <property type="match status" value="1"/>
</dbReference>